<gene>
    <name evidence="2" type="ORF">METZ01_LOCUS86593</name>
</gene>
<dbReference type="PRINTS" id="PR00081">
    <property type="entry name" value="GDHRDH"/>
</dbReference>
<dbReference type="InterPro" id="IPR036291">
    <property type="entry name" value="NAD(P)-bd_dom_sf"/>
</dbReference>
<protein>
    <recommendedName>
        <fullName evidence="3">Short-chain dehydrogenase</fullName>
    </recommendedName>
</protein>
<comment type="similarity">
    <text evidence="1">Belongs to the short-chain dehydrogenases/reductases (SDR) family.</text>
</comment>
<reference evidence="2" key="1">
    <citation type="submission" date="2018-05" db="EMBL/GenBank/DDBJ databases">
        <authorList>
            <person name="Lanie J.A."/>
            <person name="Ng W.-L."/>
            <person name="Kazmierczak K.M."/>
            <person name="Andrzejewski T.M."/>
            <person name="Davidsen T.M."/>
            <person name="Wayne K.J."/>
            <person name="Tettelin H."/>
            <person name="Glass J.I."/>
            <person name="Rusch D."/>
            <person name="Podicherti R."/>
            <person name="Tsui H.-C.T."/>
            <person name="Winkler M.E."/>
        </authorList>
    </citation>
    <scope>NUCLEOTIDE SEQUENCE</scope>
</reference>
<dbReference type="Pfam" id="PF00106">
    <property type="entry name" value="adh_short"/>
    <property type="match status" value="1"/>
</dbReference>
<name>A0A381V027_9ZZZZ</name>
<dbReference type="EMBL" id="UINC01007513">
    <property type="protein sequence ID" value="SVA33739.1"/>
    <property type="molecule type" value="Genomic_DNA"/>
</dbReference>
<dbReference type="InterPro" id="IPR002347">
    <property type="entry name" value="SDR_fam"/>
</dbReference>
<dbReference type="CDD" id="cd05233">
    <property type="entry name" value="SDR_c"/>
    <property type="match status" value="1"/>
</dbReference>
<evidence type="ECO:0000313" key="2">
    <source>
        <dbReference type="EMBL" id="SVA33739.1"/>
    </source>
</evidence>
<proteinExistence type="inferred from homology"/>
<dbReference type="PANTHER" id="PTHR43943">
    <property type="entry name" value="DEHYDROGENASE/REDUCTASE (SDR FAMILY) MEMBER 4"/>
    <property type="match status" value="1"/>
</dbReference>
<dbReference type="PANTHER" id="PTHR43943:SF2">
    <property type="entry name" value="DEHYDROGENASE_REDUCTASE 4"/>
    <property type="match status" value="1"/>
</dbReference>
<dbReference type="SUPFAM" id="SSF51735">
    <property type="entry name" value="NAD(P)-binding Rossmann-fold domains"/>
    <property type="match status" value="1"/>
</dbReference>
<dbReference type="Gene3D" id="3.40.50.720">
    <property type="entry name" value="NAD(P)-binding Rossmann-like Domain"/>
    <property type="match status" value="1"/>
</dbReference>
<accession>A0A381V027</accession>
<sequence>MYTLNFEKKVALINGASRGIGEAIAKGIADCGAQLIITGRKQETIQNVADEIIKNGGKAHAAVCHAGKISDIKNLISLIRDKFGQLDILINNAATNPYYGPAAENPIEAFNKTVEVNLQGPYFFMSEAIPLMTESGGGSIVNVA</sequence>
<feature type="non-terminal residue" evidence="2">
    <location>
        <position position="144"/>
    </location>
</feature>
<dbReference type="AlphaFoldDB" id="A0A381V027"/>
<evidence type="ECO:0008006" key="3">
    <source>
        <dbReference type="Google" id="ProtNLM"/>
    </source>
</evidence>
<organism evidence="2">
    <name type="scientific">marine metagenome</name>
    <dbReference type="NCBI Taxonomy" id="408172"/>
    <lineage>
        <taxon>unclassified sequences</taxon>
        <taxon>metagenomes</taxon>
        <taxon>ecological metagenomes</taxon>
    </lineage>
</organism>
<evidence type="ECO:0000256" key="1">
    <source>
        <dbReference type="ARBA" id="ARBA00006484"/>
    </source>
</evidence>